<reference evidence="2 3" key="1">
    <citation type="journal article" date="2019" name="Genome Biol. Evol.">
        <title>Insights into the evolution of the New World diploid cottons (Gossypium, subgenus Houzingenia) based on genome sequencing.</title>
        <authorList>
            <person name="Grover C.E."/>
            <person name="Arick M.A. 2nd"/>
            <person name="Thrash A."/>
            <person name="Conover J.L."/>
            <person name="Sanders W.S."/>
            <person name="Peterson D.G."/>
            <person name="Frelichowski J.E."/>
            <person name="Scheffler J.A."/>
            <person name="Scheffler B.E."/>
            <person name="Wendel J.F."/>
        </authorList>
    </citation>
    <scope>NUCLEOTIDE SEQUENCE [LARGE SCALE GENOMIC DNA]</scope>
    <source>
        <strain evidence="2">27</strain>
        <tissue evidence="2">Leaf</tissue>
    </source>
</reference>
<accession>A0A7J8RJ36</accession>
<keyword evidence="3" id="KW-1185">Reference proteome</keyword>
<evidence type="ECO:0000256" key="1">
    <source>
        <dbReference type="SAM" id="MobiDB-lite"/>
    </source>
</evidence>
<dbReference type="AlphaFoldDB" id="A0A7J8RJ36"/>
<evidence type="ECO:0000313" key="2">
    <source>
        <dbReference type="EMBL" id="MBA0613848.1"/>
    </source>
</evidence>
<feature type="region of interest" description="Disordered" evidence="1">
    <location>
        <begin position="1"/>
        <end position="26"/>
    </location>
</feature>
<comment type="caution">
    <text evidence="2">The sequence shown here is derived from an EMBL/GenBank/DDBJ whole genome shotgun (WGS) entry which is preliminary data.</text>
</comment>
<sequence>MLYSQEKLKRPSTKGYLYPKPPQVGR</sequence>
<gene>
    <name evidence="2" type="ORF">Godav_014206</name>
</gene>
<name>A0A7J8RJ36_GOSDV</name>
<proteinExistence type="predicted"/>
<organism evidence="2 3">
    <name type="scientific">Gossypium davidsonii</name>
    <name type="common">Davidson's cotton</name>
    <name type="synonym">Gossypium klotzschianum subsp. davidsonii</name>
    <dbReference type="NCBI Taxonomy" id="34287"/>
    <lineage>
        <taxon>Eukaryota</taxon>
        <taxon>Viridiplantae</taxon>
        <taxon>Streptophyta</taxon>
        <taxon>Embryophyta</taxon>
        <taxon>Tracheophyta</taxon>
        <taxon>Spermatophyta</taxon>
        <taxon>Magnoliopsida</taxon>
        <taxon>eudicotyledons</taxon>
        <taxon>Gunneridae</taxon>
        <taxon>Pentapetalae</taxon>
        <taxon>rosids</taxon>
        <taxon>malvids</taxon>
        <taxon>Malvales</taxon>
        <taxon>Malvaceae</taxon>
        <taxon>Malvoideae</taxon>
        <taxon>Gossypium</taxon>
    </lineage>
</organism>
<dbReference type="EMBL" id="JABFAC010000005">
    <property type="protein sequence ID" value="MBA0613848.1"/>
    <property type="molecule type" value="Genomic_DNA"/>
</dbReference>
<evidence type="ECO:0000313" key="3">
    <source>
        <dbReference type="Proteomes" id="UP000593561"/>
    </source>
</evidence>
<protein>
    <submittedName>
        <fullName evidence="2">Uncharacterized protein</fullName>
    </submittedName>
</protein>
<dbReference type="Proteomes" id="UP000593561">
    <property type="component" value="Unassembled WGS sequence"/>
</dbReference>